<dbReference type="SUPFAM" id="SSF52172">
    <property type="entry name" value="CheY-like"/>
    <property type="match status" value="1"/>
</dbReference>
<keyword evidence="7" id="KW-1185">Reference proteome</keyword>
<evidence type="ECO:0000259" key="5">
    <source>
        <dbReference type="PROSITE" id="PS50921"/>
    </source>
</evidence>
<keyword evidence="1" id="KW-0808">Transferase</keyword>
<keyword evidence="2" id="KW-0418">Kinase</keyword>
<organism evidence="6 7">
    <name type="scientific">Phytoactinopolyspora alkaliphila</name>
    <dbReference type="NCBI Taxonomy" id="1783498"/>
    <lineage>
        <taxon>Bacteria</taxon>
        <taxon>Bacillati</taxon>
        <taxon>Actinomycetota</taxon>
        <taxon>Actinomycetes</taxon>
        <taxon>Jiangellales</taxon>
        <taxon>Jiangellaceae</taxon>
        <taxon>Phytoactinopolyspora</taxon>
    </lineage>
</organism>
<protein>
    <submittedName>
        <fullName evidence="6">GAF and ANTAR domain-containing protein</fullName>
    </submittedName>
</protein>
<dbReference type="InterPro" id="IPR005561">
    <property type="entry name" value="ANTAR"/>
</dbReference>
<evidence type="ECO:0000313" key="7">
    <source>
        <dbReference type="Proteomes" id="UP000469185"/>
    </source>
</evidence>
<keyword evidence="3" id="KW-0805">Transcription regulation</keyword>
<evidence type="ECO:0000256" key="1">
    <source>
        <dbReference type="ARBA" id="ARBA00022679"/>
    </source>
</evidence>
<dbReference type="PIRSF" id="PIRSF036625">
    <property type="entry name" value="GAF_ANTAR"/>
    <property type="match status" value="1"/>
</dbReference>
<dbReference type="InterPro" id="IPR012074">
    <property type="entry name" value="GAF_ANTAR"/>
</dbReference>
<dbReference type="GO" id="GO:0003723">
    <property type="term" value="F:RNA binding"/>
    <property type="evidence" value="ECO:0007669"/>
    <property type="project" value="InterPro"/>
</dbReference>
<dbReference type="Pfam" id="PF03861">
    <property type="entry name" value="ANTAR"/>
    <property type="match status" value="1"/>
</dbReference>
<gene>
    <name evidence="6" type="ORF">G1H11_11630</name>
</gene>
<dbReference type="Proteomes" id="UP000469185">
    <property type="component" value="Unassembled WGS sequence"/>
</dbReference>
<dbReference type="Gene3D" id="3.30.450.40">
    <property type="match status" value="1"/>
</dbReference>
<feature type="domain" description="ANTAR" evidence="5">
    <location>
        <begin position="158"/>
        <end position="219"/>
    </location>
</feature>
<dbReference type="EMBL" id="JAAGOB010000005">
    <property type="protein sequence ID" value="NED95960.1"/>
    <property type="molecule type" value="Genomic_DNA"/>
</dbReference>
<evidence type="ECO:0000313" key="6">
    <source>
        <dbReference type="EMBL" id="NED95960.1"/>
    </source>
</evidence>
<dbReference type="InterPro" id="IPR029016">
    <property type="entry name" value="GAF-like_dom_sf"/>
</dbReference>
<dbReference type="Pfam" id="PF13185">
    <property type="entry name" value="GAF_2"/>
    <property type="match status" value="1"/>
</dbReference>
<sequence length="228" mass="24827">MVSSQDAHDLADAARLLAEEHTLEETLQRVVDIATELTDAEGSGLLLYDAEQHLGPAAATDEAVEMADQIQESLDEGPGLSAGRAHRCYLVRDTGTDLRWPRWGPIVADLGITSVLSACVYTKDRTIGTLNLYSSHADALAERDAERARLLASHAAVAIDTAQEEAGLRLAIETRNLIGQAQGLLMERYGLSARQAFDLLRQHAERSNITLRAAAEQLVQNRNLLDPH</sequence>
<keyword evidence="4" id="KW-0804">Transcription</keyword>
<evidence type="ECO:0000256" key="3">
    <source>
        <dbReference type="ARBA" id="ARBA00023015"/>
    </source>
</evidence>
<dbReference type="RefSeq" id="WP_163818713.1">
    <property type="nucleotide sequence ID" value="NZ_JAAGOB010000005.1"/>
</dbReference>
<dbReference type="SMART" id="SM01012">
    <property type="entry name" value="ANTAR"/>
    <property type="match status" value="1"/>
</dbReference>
<proteinExistence type="predicted"/>
<dbReference type="SUPFAM" id="SSF55781">
    <property type="entry name" value="GAF domain-like"/>
    <property type="match status" value="1"/>
</dbReference>
<comment type="caution">
    <text evidence="6">The sequence shown here is derived from an EMBL/GenBank/DDBJ whole genome shotgun (WGS) entry which is preliminary data.</text>
</comment>
<dbReference type="AlphaFoldDB" id="A0A6N9YM14"/>
<dbReference type="GO" id="GO:0016301">
    <property type="term" value="F:kinase activity"/>
    <property type="evidence" value="ECO:0007669"/>
    <property type="project" value="UniProtKB-KW"/>
</dbReference>
<dbReference type="InterPro" id="IPR003018">
    <property type="entry name" value="GAF"/>
</dbReference>
<dbReference type="InterPro" id="IPR011006">
    <property type="entry name" value="CheY-like_superfamily"/>
</dbReference>
<accession>A0A6N9YM14</accession>
<dbReference type="PROSITE" id="PS50921">
    <property type="entry name" value="ANTAR"/>
    <property type="match status" value="1"/>
</dbReference>
<evidence type="ECO:0000256" key="2">
    <source>
        <dbReference type="ARBA" id="ARBA00022777"/>
    </source>
</evidence>
<dbReference type="SMART" id="SM00065">
    <property type="entry name" value="GAF"/>
    <property type="match status" value="1"/>
</dbReference>
<reference evidence="6 7" key="1">
    <citation type="submission" date="2020-02" db="EMBL/GenBank/DDBJ databases">
        <authorList>
            <person name="Li X.-J."/>
            <person name="Feng X.-M."/>
        </authorList>
    </citation>
    <scope>NUCLEOTIDE SEQUENCE [LARGE SCALE GENOMIC DNA]</scope>
    <source>
        <strain evidence="6 7">CGMCC 4.7225</strain>
    </source>
</reference>
<evidence type="ECO:0000256" key="4">
    <source>
        <dbReference type="ARBA" id="ARBA00023163"/>
    </source>
</evidence>
<name>A0A6N9YM14_9ACTN</name>
<dbReference type="Gene3D" id="1.10.10.10">
    <property type="entry name" value="Winged helix-like DNA-binding domain superfamily/Winged helix DNA-binding domain"/>
    <property type="match status" value="1"/>
</dbReference>
<dbReference type="InterPro" id="IPR036388">
    <property type="entry name" value="WH-like_DNA-bd_sf"/>
</dbReference>